<dbReference type="InterPro" id="IPR036977">
    <property type="entry name" value="DNA_primase_Znf_CHC2"/>
</dbReference>
<evidence type="ECO:0000259" key="4">
    <source>
        <dbReference type="SMART" id="SM00400"/>
    </source>
</evidence>
<keyword evidence="3" id="KW-0862">Zinc</keyword>
<dbReference type="GO" id="GO:0006269">
    <property type="term" value="P:DNA replication, synthesis of primer"/>
    <property type="evidence" value="ECO:0007669"/>
    <property type="project" value="TreeGrafter"/>
</dbReference>
<keyword evidence="1" id="KW-0479">Metal-binding</keyword>
<dbReference type="Pfam" id="PF13155">
    <property type="entry name" value="Toprim_2"/>
    <property type="match status" value="1"/>
</dbReference>
<evidence type="ECO:0000256" key="3">
    <source>
        <dbReference type="ARBA" id="ARBA00022833"/>
    </source>
</evidence>
<dbReference type="GO" id="GO:0008270">
    <property type="term" value="F:zinc ion binding"/>
    <property type="evidence" value="ECO:0007669"/>
    <property type="project" value="UniProtKB-KW"/>
</dbReference>
<dbReference type="SUPFAM" id="SSF57783">
    <property type="entry name" value="Zinc beta-ribbon"/>
    <property type="match status" value="1"/>
</dbReference>
<name>A0A7K1S686_9BACT</name>
<protein>
    <recommendedName>
        <fullName evidence="4">Zinc finger CHC2-type domain-containing protein</fullName>
    </recommendedName>
</protein>
<evidence type="ECO:0000256" key="2">
    <source>
        <dbReference type="ARBA" id="ARBA00022771"/>
    </source>
</evidence>
<dbReference type="Gene3D" id="3.90.580.10">
    <property type="entry name" value="Zinc finger, CHC2-type domain"/>
    <property type="match status" value="1"/>
</dbReference>
<dbReference type="Proteomes" id="UP000436006">
    <property type="component" value="Unassembled WGS sequence"/>
</dbReference>
<organism evidence="5 6">
    <name type="scientific">Spirosoma arboris</name>
    <dbReference type="NCBI Taxonomy" id="2682092"/>
    <lineage>
        <taxon>Bacteria</taxon>
        <taxon>Pseudomonadati</taxon>
        <taxon>Bacteroidota</taxon>
        <taxon>Cytophagia</taxon>
        <taxon>Cytophagales</taxon>
        <taxon>Cytophagaceae</taxon>
        <taxon>Spirosoma</taxon>
    </lineage>
</organism>
<dbReference type="GO" id="GO:0005737">
    <property type="term" value="C:cytoplasm"/>
    <property type="evidence" value="ECO:0007669"/>
    <property type="project" value="TreeGrafter"/>
</dbReference>
<gene>
    <name evidence="5" type="ORF">GO755_04610</name>
</gene>
<evidence type="ECO:0000313" key="5">
    <source>
        <dbReference type="EMBL" id="MVM29304.1"/>
    </source>
</evidence>
<dbReference type="EMBL" id="WPIN01000002">
    <property type="protein sequence ID" value="MVM29304.1"/>
    <property type="molecule type" value="Genomic_DNA"/>
</dbReference>
<reference evidence="5 6" key="1">
    <citation type="submission" date="2019-12" db="EMBL/GenBank/DDBJ databases">
        <title>Spirosoma sp. HMF4905 genome sequencing and assembly.</title>
        <authorList>
            <person name="Kang H."/>
            <person name="Cha I."/>
            <person name="Kim H."/>
            <person name="Joh K."/>
        </authorList>
    </citation>
    <scope>NUCLEOTIDE SEQUENCE [LARGE SCALE GENOMIC DNA]</scope>
    <source>
        <strain evidence="5 6">HMF4905</strain>
    </source>
</reference>
<keyword evidence="6" id="KW-1185">Reference proteome</keyword>
<dbReference type="RefSeq" id="WP_157583551.1">
    <property type="nucleotide sequence ID" value="NZ_WPIN01000002.1"/>
</dbReference>
<feature type="domain" description="Zinc finger CHC2-type" evidence="4">
    <location>
        <begin position="42"/>
        <end position="89"/>
    </location>
</feature>
<dbReference type="Gene3D" id="3.40.1360.10">
    <property type="match status" value="1"/>
</dbReference>
<dbReference type="PANTHER" id="PTHR30313">
    <property type="entry name" value="DNA PRIMASE"/>
    <property type="match status" value="1"/>
</dbReference>
<comment type="caution">
    <text evidence="5">The sequence shown here is derived from an EMBL/GenBank/DDBJ whole genome shotgun (WGS) entry which is preliminary data.</text>
</comment>
<evidence type="ECO:0000256" key="1">
    <source>
        <dbReference type="ARBA" id="ARBA00022723"/>
    </source>
</evidence>
<sequence length="291" mass="33160">MRTKEQIEQLKTIPITEYLSQQGLQPVKTNGAELVYYSPKNEEHTPSFFVNPQKNVFHDFSGLGEQGDIIRLIQYITGCSFMQAIDVLEALKPEGNQSFSFSGQNSAPTNQQTTAEIITIQPLRNRALINYVASRKISYAIASIYLKEVYYRIKQKQYYAVGFGNEKGGFELRSQHFQGGTSPKWFTYLSAQSTVTINLFEGVFDFLSCCQLFNTQRLKNPTIVLNSLSFINNALPILSEYAMVNAFLDNDKSGKIALERLKKEGLNVRDCSHYYPNSKDFNEHLMNNYIT</sequence>
<dbReference type="SMART" id="SM00400">
    <property type="entry name" value="ZnF_CHCC"/>
    <property type="match status" value="1"/>
</dbReference>
<evidence type="ECO:0000313" key="6">
    <source>
        <dbReference type="Proteomes" id="UP000436006"/>
    </source>
</evidence>
<proteinExistence type="predicted"/>
<dbReference type="AlphaFoldDB" id="A0A7K1S686"/>
<keyword evidence="2" id="KW-0863">Zinc-finger</keyword>
<dbReference type="GO" id="GO:0003677">
    <property type="term" value="F:DNA binding"/>
    <property type="evidence" value="ECO:0007669"/>
    <property type="project" value="InterPro"/>
</dbReference>
<dbReference type="InterPro" id="IPR050219">
    <property type="entry name" value="DnaG_primase"/>
</dbReference>
<dbReference type="GO" id="GO:0003899">
    <property type="term" value="F:DNA-directed RNA polymerase activity"/>
    <property type="evidence" value="ECO:0007669"/>
    <property type="project" value="InterPro"/>
</dbReference>
<dbReference type="InterPro" id="IPR002694">
    <property type="entry name" value="Znf_CHC2"/>
</dbReference>
<dbReference type="Pfam" id="PF01807">
    <property type="entry name" value="Zn_ribbon_DnaG"/>
    <property type="match status" value="1"/>
</dbReference>
<accession>A0A7K1S686</accession>
<dbReference type="PANTHER" id="PTHR30313:SF2">
    <property type="entry name" value="DNA PRIMASE"/>
    <property type="match status" value="1"/>
</dbReference>